<protein>
    <submittedName>
        <fullName evidence="1">Uncharacterized protein</fullName>
    </submittedName>
</protein>
<dbReference type="EMBL" id="MN740198">
    <property type="protein sequence ID" value="QHT92954.1"/>
    <property type="molecule type" value="Genomic_DNA"/>
</dbReference>
<evidence type="ECO:0000313" key="1">
    <source>
        <dbReference type="EMBL" id="QHT92954.1"/>
    </source>
</evidence>
<sequence length="355" mass="41370">MTDSLTIEINDKRGIQEFRGLSFSNFQKSKVKTELLNSLVNNKIEPACYWAAELVCAGHFLDIWDTIILFFSRYIHVGNPKLPIYIAMRFTNFKDILANGYAGNELTMRNNVKIRQLFSEIICVLCQSRKKHSLEAVKIQKTDEFDMTHMASKLKAPTIEFAKDLFKPDDPKELYIAMNEFAYHISETSKNCVSACYWLEWLLEFETMCKQNKETAVAETRTIAPVLDKFNKDPIWIIWDILLHACEDKPPLLKKILNALLELFSIKYTTGVKKKRRFIIYFAINLLTEHIDFNIPIINNKDSIDAIMKKIGLVYKDVKKNEITLGDDYLFHGLEKTNLDKTIQRLEKMNEIFKQ</sequence>
<organism evidence="1">
    <name type="scientific">viral metagenome</name>
    <dbReference type="NCBI Taxonomy" id="1070528"/>
    <lineage>
        <taxon>unclassified sequences</taxon>
        <taxon>metagenomes</taxon>
        <taxon>organismal metagenomes</taxon>
    </lineage>
</organism>
<accession>A0A6C0III3</accession>
<proteinExistence type="predicted"/>
<name>A0A6C0III3_9ZZZZ</name>
<dbReference type="AlphaFoldDB" id="A0A6C0III3"/>
<reference evidence="1" key="1">
    <citation type="journal article" date="2020" name="Nature">
        <title>Giant virus diversity and host interactions through global metagenomics.</title>
        <authorList>
            <person name="Schulz F."/>
            <person name="Roux S."/>
            <person name="Paez-Espino D."/>
            <person name="Jungbluth S."/>
            <person name="Walsh D.A."/>
            <person name="Denef V.J."/>
            <person name="McMahon K.D."/>
            <person name="Konstantinidis K.T."/>
            <person name="Eloe-Fadrosh E.A."/>
            <person name="Kyrpides N.C."/>
            <person name="Woyke T."/>
        </authorList>
    </citation>
    <scope>NUCLEOTIDE SEQUENCE</scope>
    <source>
        <strain evidence="1">GVMAG-M-3300023184-89</strain>
    </source>
</reference>